<dbReference type="Pfam" id="PF12796">
    <property type="entry name" value="Ank_2"/>
    <property type="match status" value="1"/>
</dbReference>
<dbReference type="InterPro" id="IPR035670">
    <property type="entry name" value="AGD1/2/3/4_BAR_plant"/>
</dbReference>
<organism evidence="11 12">
    <name type="scientific">Stephania cephalantha</name>
    <dbReference type="NCBI Taxonomy" id="152367"/>
    <lineage>
        <taxon>Eukaryota</taxon>
        <taxon>Viridiplantae</taxon>
        <taxon>Streptophyta</taxon>
        <taxon>Embryophyta</taxon>
        <taxon>Tracheophyta</taxon>
        <taxon>Spermatophyta</taxon>
        <taxon>Magnoliopsida</taxon>
        <taxon>Ranunculales</taxon>
        <taxon>Menispermaceae</taxon>
        <taxon>Menispermoideae</taxon>
        <taxon>Cissampelideae</taxon>
        <taxon>Stephania</taxon>
    </lineage>
</organism>
<dbReference type="SUPFAM" id="SSF50729">
    <property type="entry name" value="PH domain-like"/>
    <property type="match status" value="1"/>
</dbReference>
<proteinExistence type="predicted"/>
<dbReference type="InterPro" id="IPR045258">
    <property type="entry name" value="ACAP1/2/3-like"/>
</dbReference>
<dbReference type="AlphaFoldDB" id="A0AAP0I1D2"/>
<evidence type="ECO:0000256" key="2">
    <source>
        <dbReference type="ARBA" id="ARBA00022723"/>
    </source>
</evidence>
<dbReference type="SMART" id="SM00105">
    <property type="entry name" value="ArfGap"/>
    <property type="match status" value="1"/>
</dbReference>
<dbReference type="Pfam" id="PF01412">
    <property type="entry name" value="ArfGap"/>
    <property type="match status" value="1"/>
</dbReference>
<name>A0AAP0I1D2_9MAGN</name>
<dbReference type="InterPro" id="IPR037278">
    <property type="entry name" value="ARFGAP/RecO"/>
</dbReference>
<evidence type="ECO:0000256" key="3">
    <source>
        <dbReference type="ARBA" id="ARBA00022737"/>
    </source>
</evidence>
<dbReference type="CDD" id="cd13250">
    <property type="entry name" value="PH_ACAP"/>
    <property type="match status" value="1"/>
</dbReference>
<comment type="caution">
    <text evidence="11">The sequence shown here is derived from an EMBL/GenBank/DDBJ whole genome shotgun (WGS) entry which is preliminary data.</text>
</comment>
<feature type="repeat" description="ANK" evidence="7">
    <location>
        <begin position="774"/>
        <end position="806"/>
    </location>
</feature>
<keyword evidence="1" id="KW-0343">GTPase activation</keyword>
<dbReference type="Gene3D" id="2.30.29.30">
    <property type="entry name" value="Pleckstrin-homology domain (PH domain)/Phosphotyrosine-binding domain (PTB)"/>
    <property type="match status" value="1"/>
</dbReference>
<evidence type="ECO:0000313" key="12">
    <source>
        <dbReference type="Proteomes" id="UP001419268"/>
    </source>
</evidence>
<dbReference type="InterPro" id="IPR002110">
    <property type="entry name" value="Ankyrin_rpt"/>
</dbReference>
<dbReference type="Gene3D" id="1.25.40.20">
    <property type="entry name" value="Ankyrin repeat-containing domain"/>
    <property type="match status" value="1"/>
</dbReference>
<feature type="domain" description="PH" evidence="9">
    <location>
        <begin position="292"/>
        <end position="430"/>
    </location>
</feature>
<keyword evidence="5" id="KW-0862">Zinc</keyword>
<dbReference type="PROSITE" id="PS50003">
    <property type="entry name" value="PH_DOMAIN"/>
    <property type="match status" value="1"/>
</dbReference>
<protein>
    <submittedName>
        <fullName evidence="11">Uncharacterized protein</fullName>
    </submittedName>
</protein>
<evidence type="ECO:0000256" key="8">
    <source>
        <dbReference type="PROSITE-ProRule" id="PRU00288"/>
    </source>
</evidence>
<dbReference type="CDD" id="cd07606">
    <property type="entry name" value="BAR_SFC_plant"/>
    <property type="match status" value="1"/>
</dbReference>
<dbReference type="SMART" id="SM00233">
    <property type="entry name" value="PH"/>
    <property type="match status" value="1"/>
</dbReference>
<gene>
    <name evidence="11" type="ORF">Scep_020868</name>
</gene>
<dbReference type="Gene3D" id="1.10.220.150">
    <property type="entry name" value="Arf GTPase activating protein"/>
    <property type="match status" value="1"/>
</dbReference>
<dbReference type="Pfam" id="PF16746">
    <property type="entry name" value="BAR_3"/>
    <property type="match status" value="1"/>
</dbReference>
<dbReference type="Proteomes" id="UP001419268">
    <property type="component" value="Unassembled WGS sequence"/>
</dbReference>
<keyword evidence="2" id="KW-0479">Metal-binding</keyword>
<evidence type="ECO:0000259" key="10">
    <source>
        <dbReference type="PROSITE" id="PS50115"/>
    </source>
</evidence>
<dbReference type="InterPro" id="IPR038508">
    <property type="entry name" value="ArfGAP_dom_sf"/>
</dbReference>
<dbReference type="GO" id="GO:0008270">
    <property type="term" value="F:zinc ion binding"/>
    <property type="evidence" value="ECO:0007669"/>
    <property type="project" value="UniProtKB-KW"/>
</dbReference>
<dbReference type="CDD" id="cd08204">
    <property type="entry name" value="ArfGap"/>
    <property type="match status" value="1"/>
</dbReference>
<dbReference type="FunFam" id="1.10.220.150:FF:000019">
    <property type="entry name" value="ADP-ribosylation factor GTPase-activating protein AGD1"/>
    <property type="match status" value="1"/>
</dbReference>
<evidence type="ECO:0000259" key="9">
    <source>
        <dbReference type="PROSITE" id="PS50003"/>
    </source>
</evidence>
<feature type="domain" description="Arf-GAP" evidence="10">
    <location>
        <begin position="502"/>
        <end position="647"/>
    </location>
</feature>
<accession>A0AAP0I1D2</accession>
<dbReference type="Pfam" id="PF00169">
    <property type="entry name" value="PH"/>
    <property type="match status" value="1"/>
</dbReference>
<dbReference type="InterPro" id="IPR004148">
    <property type="entry name" value="BAR_dom"/>
</dbReference>
<dbReference type="SUPFAM" id="SSF48403">
    <property type="entry name" value="Ankyrin repeat"/>
    <property type="match status" value="1"/>
</dbReference>
<feature type="repeat" description="ANK" evidence="7">
    <location>
        <begin position="741"/>
        <end position="773"/>
    </location>
</feature>
<evidence type="ECO:0000256" key="5">
    <source>
        <dbReference type="ARBA" id="ARBA00022833"/>
    </source>
</evidence>
<dbReference type="EMBL" id="JBBNAG010000009">
    <property type="protein sequence ID" value="KAK9104024.1"/>
    <property type="molecule type" value="Genomic_DNA"/>
</dbReference>
<evidence type="ECO:0000256" key="4">
    <source>
        <dbReference type="ARBA" id="ARBA00022771"/>
    </source>
</evidence>
<dbReference type="SMART" id="SM00721">
    <property type="entry name" value="BAR"/>
    <property type="match status" value="1"/>
</dbReference>
<keyword evidence="12" id="KW-1185">Reference proteome</keyword>
<sequence length="834" mass="93939">MLFAKLDDSPMLRKQIQGLEESAESLRERSLKFYKGCRKYTEQLGEGYDGDIAFASALETFGGGHNDPIGVAFGGPVLTKFTIALREIGTYKEVLRSQVEHILNDRLLQFVNIDFHEVKEARKRFDKATLVYDRVREKFLSLRKSTRMDVANALEEELHSARSMFEQARFSLITALSNVEAKKRFDYLEAVSGAMDAHLRYFKQGYELLRQMEPYFNQVLTYAQQSRERSNYEQAALAESMQEYKRKIDRESRWSANGQHGSPKGDGIQTIGRSSHKVIETVMQTAAKGKVQTIRQGYLSKRSSNLRGDWKRRFFVLDSRGMLYYYRKQTTKSSGAGGQLSDKRHNNSHEIGSGLLSRWLSSHHHGGVHDEKAVARHTVNLLTSTIKVDADQSDLRFCFRIISPAKNYTLQAESEMDQMDWIEKITGVIASLLSFQSLDQHLLGCPLGSGHHQSTSESSSFESSEFDHSAIEECTSERNLATGYHGRSSRNSQEQRVSVKIEKPIDLLRRVFGNEKCADCGAPDPDWASLNLGILVCIECSGVHRNLGVHISKVRSLTLDVKVWEPSVIALFQSLGNAYANTIWEELFDSQSTFEADDFPPSLSKYDKQPLLPISKPSHADPISAKEKYIHAKYSDKLFVYKPEDEQHYLSVAREMWDSVRSNDKKALYRHIVTSEINVNAVNGPTSLCLSLTLARAMLHESSLDRNSGCSARNSLDIPTSTSSLNSVSTNKDRNPEECLEGCSLLHLACQTADLGMIELLLQYGADINARDSRGRTPLHHCILRGRTLFAKLLLSRGGDPHAVDMESKTPLQYAVDSNFNDTEVLSLLADTER</sequence>
<reference evidence="11 12" key="1">
    <citation type="submission" date="2024-01" db="EMBL/GenBank/DDBJ databases">
        <title>Genome assemblies of Stephania.</title>
        <authorList>
            <person name="Yang L."/>
        </authorList>
    </citation>
    <scope>NUCLEOTIDE SEQUENCE [LARGE SCALE GENOMIC DNA]</scope>
    <source>
        <strain evidence="11">JXDWG</strain>
        <tissue evidence="11">Leaf</tissue>
    </source>
</reference>
<dbReference type="GO" id="GO:0005096">
    <property type="term" value="F:GTPase activator activity"/>
    <property type="evidence" value="ECO:0007669"/>
    <property type="project" value="UniProtKB-KW"/>
</dbReference>
<dbReference type="InterPro" id="IPR027267">
    <property type="entry name" value="AH/BAR_dom_sf"/>
</dbReference>
<keyword evidence="3" id="KW-0677">Repeat</keyword>
<dbReference type="PANTHER" id="PTHR23180">
    <property type="entry name" value="CENTAURIN/ARF"/>
    <property type="match status" value="1"/>
</dbReference>
<evidence type="ECO:0000256" key="1">
    <source>
        <dbReference type="ARBA" id="ARBA00022468"/>
    </source>
</evidence>
<dbReference type="SMART" id="SM00248">
    <property type="entry name" value="ANK"/>
    <property type="match status" value="2"/>
</dbReference>
<dbReference type="PANTHER" id="PTHR23180:SF160">
    <property type="entry name" value="ADP-RIBOSYLATION FACTOR GTPASE-ACTIVATING PROTEIN EFFECTOR PROTEIN 1"/>
    <property type="match status" value="1"/>
</dbReference>
<dbReference type="SUPFAM" id="SSF103657">
    <property type="entry name" value="BAR/IMD domain-like"/>
    <property type="match status" value="1"/>
</dbReference>
<dbReference type="SUPFAM" id="SSF57863">
    <property type="entry name" value="ArfGap/RecO-like zinc finger"/>
    <property type="match status" value="1"/>
</dbReference>
<keyword evidence="7" id="KW-0040">ANK repeat</keyword>
<dbReference type="PROSITE" id="PS50115">
    <property type="entry name" value="ARFGAP"/>
    <property type="match status" value="1"/>
</dbReference>
<evidence type="ECO:0000313" key="11">
    <source>
        <dbReference type="EMBL" id="KAK9104024.1"/>
    </source>
</evidence>
<dbReference type="PROSITE" id="PS50088">
    <property type="entry name" value="ANK_REPEAT"/>
    <property type="match status" value="2"/>
</dbReference>
<keyword evidence="4 8" id="KW-0863">Zinc-finger</keyword>
<dbReference type="InterPro" id="IPR011993">
    <property type="entry name" value="PH-like_dom_sf"/>
</dbReference>
<dbReference type="InterPro" id="IPR001164">
    <property type="entry name" value="ArfGAP_dom"/>
</dbReference>
<dbReference type="InterPro" id="IPR001849">
    <property type="entry name" value="PH_domain"/>
</dbReference>
<dbReference type="PRINTS" id="PR00405">
    <property type="entry name" value="REVINTRACTNG"/>
</dbReference>
<keyword evidence="6" id="KW-0175">Coiled coil</keyword>
<evidence type="ECO:0000256" key="6">
    <source>
        <dbReference type="ARBA" id="ARBA00023054"/>
    </source>
</evidence>
<evidence type="ECO:0000256" key="7">
    <source>
        <dbReference type="PROSITE-ProRule" id="PRU00023"/>
    </source>
</evidence>
<dbReference type="Gene3D" id="1.20.1270.60">
    <property type="entry name" value="Arfaptin homology (AH) domain/BAR domain"/>
    <property type="match status" value="1"/>
</dbReference>
<dbReference type="InterPro" id="IPR036770">
    <property type="entry name" value="Ankyrin_rpt-contain_sf"/>
</dbReference>
<dbReference type="PROSITE" id="PS50297">
    <property type="entry name" value="ANK_REP_REGION"/>
    <property type="match status" value="2"/>
</dbReference>
<dbReference type="GO" id="GO:0005737">
    <property type="term" value="C:cytoplasm"/>
    <property type="evidence" value="ECO:0007669"/>
    <property type="project" value="InterPro"/>
</dbReference>